<keyword evidence="1" id="KW-0175">Coiled coil</keyword>
<evidence type="ECO:0000313" key="4">
    <source>
        <dbReference type="EMBL" id="QHU20555.1"/>
    </source>
</evidence>
<evidence type="ECO:0000256" key="1">
    <source>
        <dbReference type="SAM" id="Coils"/>
    </source>
</evidence>
<keyword evidence="3" id="KW-1133">Transmembrane helix</keyword>
<proteinExistence type="predicted"/>
<keyword evidence="3" id="KW-0812">Transmembrane</keyword>
<sequence length="480" mass="56445">MAAQRPSERKLFSSPLLHKQVSITAPKDTVTIGIEEKNDDKKEEKSLEVFNPKHTITYNDVVKILKDSYNFDENITSTSLDILALYLKGQKIIYTESKTYCEKRLNTLMLPAILLAAVCSILNFILKDYAYGTIIISGLNACNSFILSIINYLKLAEKSQNHLMAAQRFHNLESRIELKSGRSLFFSKTSIDIEKTLEEIEKEIKEIQSSDQFIVPEAIRYRYPKIYSSNLFALVKEIKNGEMLIINKLKSAVQDIHLYTEEKSQLLEKEKDLIQRIQKYTNEINDFEVEEKLIELKIQHNGNLSGEEESEDESEDEEEVDELVYAEDMDEAFTDSKEIERRKYELQQENARRQKWNQEVRERNQLRQDTRMERVRNKSEMLSKLEMEQKLKLSKINTNMQQLTVRKNQLKTRLEELRNTMKEIDTKIRESDEKKNKAFEATVTHRQRYIDLSDTLNREIDQHIKTSQRYGCNPCDFFNT</sequence>
<dbReference type="EMBL" id="MN740969">
    <property type="protein sequence ID" value="QHU20555.1"/>
    <property type="molecule type" value="Genomic_DNA"/>
</dbReference>
<name>A0A6C0KRB8_9ZZZZ</name>
<protein>
    <submittedName>
        <fullName evidence="4">Uncharacterized protein</fullName>
    </submittedName>
</protein>
<feature type="coiled-coil region" evidence="1">
    <location>
        <begin position="339"/>
        <end position="366"/>
    </location>
</feature>
<dbReference type="AlphaFoldDB" id="A0A6C0KRB8"/>
<feature type="transmembrane region" description="Helical" evidence="3">
    <location>
        <begin position="132"/>
        <end position="153"/>
    </location>
</feature>
<evidence type="ECO:0000256" key="2">
    <source>
        <dbReference type="SAM" id="MobiDB-lite"/>
    </source>
</evidence>
<feature type="transmembrane region" description="Helical" evidence="3">
    <location>
        <begin position="108"/>
        <end position="126"/>
    </location>
</feature>
<feature type="coiled-coil region" evidence="1">
    <location>
        <begin position="393"/>
        <end position="434"/>
    </location>
</feature>
<keyword evidence="3" id="KW-0472">Membrane</keyword>
<feature type="region of interest" description="Disordered" evidence="2">
    <location>
        <begin position="300"/>
        <end position="319"/>
    </location>
</feature>
<feature type="coiled-coil region" evidence="1">
    <location>
        <begin position="263"/>
        <end position="297"/>
    </location>
</feature>
<accession>A0A6C0KRB8</accession>
<organism evidence="4">
    <name type="scientific">viral metagenome</name>
    <dbReference type="NCBI Taxonomy" id="1070528"/>
    <lineage>
        <taxon>unclassified sequences</taxon>
        <taxon>metagenomes</taxon>
        <taxon>organismal metagenomes</taxon>
    </lineage>
</organism>
<reference evidence="4" key="1">
    <citation type="journal article" date="2020" name="Nature">
        <title>Giant virus diversity and host interactions through global metagenomics.</title>
        <authorList>
            <person name="Schulz F."/>
            <person name="Roux S."/>
            <person name="Paez-Espino D."/>
            <person name="Jungbluth S."/>
            <person name="Walsh D.A."/>
            <person name="Denef V.J."/>
            <person name="McMahon K.D."/>
            <person name="Konstantinidis K.T."/>
            <person name="Eloe-Fadrosh E.A."/>
            <person name="Kyrpides N.C."/>
            <person name="Woyke T."/>
        </authorList>
    </citation>
    <scope>NUCLEOTIDE SEQUENCE</scope>
    <source>
        <strain evidence="4">GVMAG-S-3300013093-109</strain>
    </source>
</reference>
<evidence type="ECO:0000256" key="3">
    <source>
        <dbReference type="SAM" id="Phobius"/>
    </source>
</evidence>
<feature type="compositionally biased region" description="Acidic residues" evidence="2">
    <location>
        <begin position="306"/>
        <end position="319"/>
    </location>
</feature>